<dbReference type="InterPro" id="IPR021522">
    <property type="entry name" value="MctB"/>
</dbReference>
<evidence type="ECO:0000313" key="3">
    <source>
        <dbReference type="Proteomes" id="UP001500390"/>
    </source>
</evidence>
<gene>
    <name evidence="2" type="ORF">GCM10023153_04830</name>
</gene>
<protein>
    <submittedName>
        <fullName evidence="2">Copper transporter</fullName>
    </submittedName>
</protein>
<reference evidence="3" key="1">
    <citation type="journal article" date="2019" name="Int. J. Syst. Evol. Microbiol.">
        <title>The Global Catalogue of Microorganisms (GCM) 10K type strain sequencing project: providing services to taxonomists for standard genome sequencing and annotation.</title>
        <authorList>
            <consortium name="The Broad Institute Genomics Platform"/>
            <consortium name="The Broad Institute Genome Sequencing Center for Infectious Disease"/>
            <person name="Wu L."/>
            <person name="Ma J."/>
        </authorList>
    </citation>
    <scope>NUCLEOTIDE SEQUENCE [LARGE SCALE GENOMIC DNA]</scope>
    <source>
        <strain evidence="3">JCM 17738</strain>
    </source>
</reference>
<dbReference type="EMBL" id="BAABFX010000009">
    <property type="protein sequence ID" value="GAA4388989.1"/>
    <property type="molecule type" value="Genomic_DNA"/>
</dbReference>
<dbReference type="Proteomes" id="UP001500390">
    <property type="component" value="Unassembled WGS sequence"/>
</dbReference>
<evidence type="ECO:0000313" key="2">
    <source>
        <dbReference type="EMBL" id="GAA4388989.1"/>
    </source>
</evidence>
<evidence type="ECO:0000256" key="1">
    <source>
        <dbReference type="SAM" id="Coils"/>
    </source>
</evidence>
<sequence length="321" mass="32084">MIDFRYHLVSIVSIFLALAVGIVLGAGPLQGELGDTLTNEVAGLREDKAQLNAQLSDATAEIDAREDYIGETNPAVLAGTMDGRRVAVVVLPGADTALVESSATTLAASGAAVVSTTTVAQNWVSTDEAVVAARDAAVRDAAAGAGIDVSETGSVSARDVLLATLLSTSARTPPNTVDAQQARAALATLAAADLIEVAGEDVQIADLVVVIAGSVSDGDPAAQQAAADRWVDLVIALDSRSAGVVAAGARTTATGEEAVDVVASIRNDATATEVVSTVDNGGSALGQASIVHALAEQRAGEVGQYGFADGTDAPFAPVPAS</sequence>
<comment type="caution">
    <text evidence="2">The sequence shown here is derived from an EMBL/GenBank/DDBJ whole genome shotgun (WGS) entry which is preliminary data.</text>
</comment>
<proteinExistence type="predicted"/>
<dbReference type="Pfam" id="PF11382">
    <property type="entry name" value="MctB"/>
    <property type="match status" value="1"/>
</dbReference>
<keyword evidence="3" id="KW-1185">Reference proteome</keyword>
<organism evidence="2 3">
    <name type="scientific">Ornithinibacter aureus</name>
    <dbReference type="NCBI Taxonomy" id="622664"/>
    <lineage>
        <taxon>Bacteria</taxon>
        <taxon>Bacillati</taxon>
        <taxon>Actinomycetota</taxon>
        <taxon>Actinomycetes</taxon>
        <taxon>Micrococcales</taxon>
        <taxon>Intrasporangiaceae</taxon>
        <taxon>Ornithinibacter</taxon>
    </lineage>
</organism>
<accession>A0ABP8JD97</accession>
<dbReference type="RefSeq" id="WP_159898871.1">
    <property type="nucleotide sequence ID" value="NZ_BAABFX010000009.1"/>
</dbReference>
<feature type="coiled-coil region" evidence="1">
    <location>
        <begin position="34"/>
        <end position="61"/>
    </location>
</feature>
<name>A0ABP8JD97_9MICO</name>
<keyword evidence="1" id="KW-0175">Coiled coil</keyword>